<reference evidence="3 4" key="1">
    <citation type="journal article" date="2020" name="ISME J.">
        <title>Uncovering the hidden diversity of litter-decomposition mechanisms in mushroom-forming fungi.</title>
        <authorList>
            <person name="Floudas D."/>
            <person name="Bentzer J."/>
            <person name="Ahren D."/>
            <person name="Johansson T."/>
            <person name="Persson P."/>
            <person name="Tunlid A."/>
        </authorList>
    </citation>
    <scope>NUCLEOTIDE SEQUENCE [LARGE SCALE GENOMIC DNA]</scope>
    <source>
        <strain evidence="3 4">CBS 406.79</strain>
    </source>
</reference>
<comment type="caution">
    <text evidence="3">The sequence shown here is derived from an EMBL/GenBank/DDBJ whole genome shotgun (WGS) entry which is preliminary data.</text>
</comment>
<dbReference type="GO" id="GO:0009898">
    <property type="term" value="C:cytoplasmic side of plasma membrane"/>
    <property type="evidence" value="ECO:0007669"/>
    <property type="project" value="TreeGrafter"/>
</dbReference>
<dbReference type="GO" id="GO:0000815">
    <property type="term" value="C:ESCRT III complex"/>
    <property type="evidence" value="ECO:0007669"/>
    <property type="project" value="TreeGrafter"/>
</dbReference>
<dbReference type="Pfam" id="PF03357">
    <property type="entry name" value="Snf7"/>
    <property type="match status" value="1"/>
</dbReference>
<name>A0A8H5MDF2_9AGAR</name>
<accession>A0A8H5MDF2</accession>
<gene>
    <name evidence="3" type="ORF">D9757_003686</name>
</gene>
<evidence type="ECO:0000256" key="1">
    <source>
        <dbReference type="SAM" id="Coils"/>
    </source>
</evidence>
<sequence>MSSRATTPHSSPYRQTTASAIAVPPFISASKFRLQSLYSDFSGQKTANHALYHSNVDWWRRTLEAYVYEGHQGSNRLVLNADKQFVHNFTVSGVGKPSGLDTVFVSFQIPASLYTFDIVPVLVKADLSSPSHLSSSDPLPTLMSLGTFLSLAASLYAPQSKAYLTAIPSLFLSYVVAKPLWWALESAGVVGEDSLASSISSTFSSFRSAPSKVDTRWYGDYVLLHLVEQAAEAVLEKQMAKSTGPADSLYSFDSFRKEFAECIMHPREDESPLMSEIDMKVILRYLERDKGAVVVEDEIVKFSEDGQHEITAVDRGILELKSAVENLQAQIEGIQRKIDAYTAKASEALKQQRKTIALSHLRSRKPLEDLLSKRLGALANLEGTLIQVEGAAGDIEILNSYKASTVTLRSILSHPSLQRDTIDETMDAMAEANADAKEIDDKVRIGGDVAVGISNIDDDELEEELKQLVAESEREKEHQQEQRSIESKLRDIPGVPSHTVSDTNHERVLIAS</sequence>
<dbReference type="PANTHER" id="PTHR22761:SF96">
    <property type="entry name" value="BCDNA.GH08385"/>
    <property type="match status" value="1"/>
</dbReference>
<dbReference type="OrthoDB" id="10250120at2759"/>
<dbReference type="InterPro" id="IPR005024">
    <property type="entry name" value="Snf7_fam"/>
</dbReference>
<keyword evidence="1" id="KW-0175">Coiled coil</keyword>
<feature type="coiled-coil region" evidence="1">
    <location>
        <begin position="317"/>
        <end position="351"/>
    </location>
</feature>
<feature type="compositionally biased region" description="Basic and acidic residues" evidence="2">
    <location>
        <begin position="471"/>
        <end position="491"/>
    </location>
</feature>
<dbReference type="Gene3D" id="6.10.140.1230">
    <property type="match status" value="1"/>
</dbReference>
<dbReference type="GO" id="GO:0032511">
    <property type="term" value="P:late endosome to vacuole transport via multivesicular body sorting pathway"/>
    <property type="evidence" value="ECO:0007669"/>
    <property type="project" value="TreeGrafter"/>
</dbReference>
<keyword evidence="4" id="KW-1185">Reference proteome</keyword>
<proteinExistence type="predicted"/>
<protein>
    <submittedName>
        <fullName evidence="3">Uncharacterized protein</fullName>
    </submittedName>
</protein>
<dbReference type="GO" id="GO:0005771">
    <property type="term" value="C:multivesicular body"/>
    <property type="evidence" value="ECO:0007669"/>
    <property type="project" value="TreeGrafter"/>
</dbReference>
<feature type="compositionally biased region" description="Basic and acidic residues" evidence="2">
    <location>
        <begin position="503"/>
        <end position="512"/>
    </location>
</feature>
<dbReference type="PANTHER" id="PTHR22761">
    <property type="entry name" value="CHARGED MULTIVESICULAR BODY PROTEIN"/>
    <property type="match status" value="1"/>
</dbReference>
<organism evidence="3 4">
    <name type="scientific">Collybiopsis confluens</name>
    <dbReference type="NCBI Taxonomy" id="2823264"/>
    <lineage>
        <taxon>Eukaryota</taxon>
        <taxon>Fungi</taxon>
        <taxon>Dikarya</taxon>
        <taxon>Basidiomycota</taxon>
        <taxon>Agaricomycotina</taxon>
        <taxon>Agaricomycetes</taxon>
        <taxon>Agaricomycetidae</taxon>
        <taxon>Agaricales</taxon>
        <taxon>Marasmiineae</taxon>
        <taxon>Omphalotaceae</taxon>
        <taxon>Collybiopsis</taxon>
    </lineage>
</organism>
<dbReference type="EMBL" id="JAACJN010000019">
    <property type="protein sequence ID" value="KAF5389917.1"/>
    <property type="molecule type" value="Genomic_DNA"/>
</dbReference>
<evidence type="ECO:0000313" key="3">
    <source>
        <dbReference type="EMBL" id="KAF5389917.1"/>
    </source>
</evidence>
<feature type="region of interest" description="Disordered" evidence="2">
    <location>
        <begin position="470"/>
        <end position="512"/>
    </location>
</feature>
<evidence type="ECO:0000313" key="4">
    <source>
        <dbReference type="Proteomes" id="UP000518752"/>
    </source>
</evidence>
<dbReference type="Proteomes" id="UP000518752">
    <property type="component" value="Unassembled WGS sequence"/>
</dbReference>
<evidence type="ECO:0000256" key="2">
    <source>
        <dbReference type="SAM" id="MobiDB-lite"/>
    </source>
</evidence>
<dbReference type="AlphaFoldDB" id="A0A8H5MDF2"/>
<dbReference type="GO" id="GO:0006900">
    <property type="term" value="P:vesicle budding from membrane"/>
    <property type="evidence" value="ECO:0007669"/>
    <property type="project" value="TreeGrafter"/>
</dbReference>